<proteinExistence type="predicted"/>
<sequence>MNINTIDIKTDIGRELKIEDAIILLSNLQSEFGFSFVMEHIEIINIHNDNSYYRVLYGTSNSCK</sequence>
<organism evidence="1 2">
    <name type="scientific">Inconstantimicrobium porci</name>
    <dbReference type="NCBI Taxonomy" id="2652291"/>
    <lineage>
        <taxon>Bacteria</taxon>
        <taxon>Bacillati</taxon>
        <taxon>Bacillota</taxon>
        <taxon>Clostridia</taxon>
        <taxon>Eubacteriales</taxon>
        <taxon>Clostridiaceae</taxon>
        <taxon>Inconstantimicrobium</taxon>
    </lineage>
</organism>
<dbReference type="RefSeq" id="WP_154531315.1">
    <property type="nucleotide sequence ID" value="NZ_JAQXTV010000016.1"/>
</dbReference>
<reference evidence="1 2" key="1">
    <citation type="submission" date="2019-08" db="EMBL/GenBank/DDBJ databases">
        <title>In-depth cultivation of the pig gut microbiome towards novel bacterial diversity and tailored functional studies.</title>
        <authorList>
            <person name="Wylensek D."/>
            <person name="Hitch T.C.A."/>
            <person name="Clavel T."/>
        </authorList>
    </citation>
    <scope>NUCLEOTIDE SEQUENCE [LARGE SCALE GENOMIC DNA]</scope>
    <source>
        <strain evidence="1 2">WCA-383-APC-5B</strain>
    </source>
</reference>
<name>A0A7X2T1B8_9CLOT</name>
<keyword evidence="2" id="KW-1185">Reference proteome</keyword>
<evidence type="ECO:0000313" key="2">
    <source>
        <dbReference type="Proteomes" id="UP000460287"/>
    </source>
</evidence>
<dbReference type="AlphaFoldDB" id="A0A7X2T1B8"/>
<accession>A0A7X2T1B8</accession>
<protein>
    <submittedName>
        <fullName evidence="1">Uncharacterized protein</fullName>
    </submittedName>
</protein>
<gene>
    <name evidence="1" type="ORF">FYJ33_08350</name>
</gene>
<dbReference type="EMBL" id="VULX01000010">
    <property type="protein sequence ID" value="MSR91424.1"/>
    <property type="molecule type" value="Genomic_DNA"/>
</dbReference>
<evidence type="ECO:0000313" key="1">
    <source>
        <dbReference type="EMBL" id="MSR91424.1"/>
    </source>
</evidence>
<comment type="caution">
    <text evidence="1">The sequence shown here is derived from an EMBL/GenBank/DDBJ whole genome shotgun (WGS) entry which is preliminary data.</text>
</comment>
<dbReference type="Proteomes" id="UP000460287">
    <property type="component" value="Unassembled WGS sequence"/>
</dbReference>